<proteinExistence type="predicted"/>
<evidence type="ECO:0000313" key="6">
    <source>
        <dbReference type="EMBL" id="APU67479.1"/>
    </source>
</evidence>
<keyword evidence="2" id="KW-0812">Transmembrane</keyword>
<name>A0A1L7I1I3_9FLAO</name>
<evidence type="ECO:0000313" key="7">
    <source>
        <dbReference type="Proteomes" id="UP000186230"/>
    </source>
</evidence>
<organism evidence="6 7">
    <name type="scientific">Christiangramia flava JLT2011</name>
    <dbReference type="NCBI Taxonomy" id="1229726"/>
    <lineage>
        <taxon>Bacteria</taxon>
        <taxon>Pseudomonadati</taxon>
        <taxon>Bacteroidota</taxon>
        <taxon>Flavobacteriia</taxon>
        <taxon>Flavobacteriales</taxon>
        <taxon>Flavobacteriaceae</taxon>
        <taxon>Christiangramia</taxon>
    </lineage>
</organism>
<feature type="domain" description="DUF1232" evidence="5">
    <location>
        <begin position="89"/>
        <end position="124"/>
    </location>
</feature>
<evidence type="ECO:0000256" key="3">
    <source>
        <dbReference type="ARBA" id="ARBA00022989"/>
    </source>
</evidence>
<dbReference type="Pfam" id="PF06803">
    <property type="entry name" value="DUF1232"/>
    <property type="match status" value="1"/>
</dbReference>
<dbReference type="AlphaFoldDB" id="A0A1L7I1I3"/>
<dbReference type="GO" id="GO:0012505">
    <property type="term" value="C:endomembrane system"/>
    <property type="evidence" value="ECO:0007669"/>
    <property type="project" value="UniProtKB-SubCell"/>
</dbReference>
<protein>
    <submittedName>
        <fullName evidence="6">DUF1232 domain-containing protein</fullName>
    </submittedName>
</protein>
<dbReference type="InterPro" id="IPR010652">
    <property type="entry name" value="DUF1232"/>
</dbReference>
<reference evidence="6 7" key="1">
    <citation type="submission" date="2016-07" db="EMBL/GenBank/DDBJ databases">
        <title>Multi-omics approach to identify versatile polysaccharide utilization systems of a marine flavobacterium Gramella flava.</title>
        <authorList>
            <person name="Tang K."/>
        </authorList>
    </citation>
    <scope>NUCLEOTIDE SEQUENCE [LARGE SCALE GENOMIC DNA]</scope>
    <source>
        <strain evidence="6 7">JLT2011</strain>
    </source>
</reference>
<gene>
    <name evidence="6" type="ORF">GRFL_0755</name>
</gene>
<accession>A0A1L7I1I3</accession>
<dbReference type="KEGG" id="gfl:GRFL_0755"/>
<evidence type="ECO:0000256" key="2">
    <source>
        <dbReference type="ARBA" id="ARBA00022692"/>
    </source>
</evidence>
<dbReference type="STRING" id="1229726.GRFL_0755"/>
<comment type="subcellular location">
    <subcellularLocation>
        <location evidence="1">Endomembrane system</location>
        <topology evidence="1">Multi-pass membrane protein</topology>
    </subcellularLocation>
</comment>
<evidence type="ECO:0000256" key="1">
    <source>
        <dbReference type="ARBA" id="ARBA00004127"/>
    </source>
</evidence>
<keyword evidence="4" id="KW-0472">Membrane</keyword>
<dbReference type="Proteomes" id="UP000186230">
    <property type="component" value="Chromosome"/>
</dbReference>
<dbReference type="RefSeq" id="WP_236995874.1">
    <property type="nucleotide sequence ID" value="NZ_AMRU01000003.1"/>
</dbReference>
<keyword evidence="3" id="KW-1133">Transmembrane helix</keyword>
<keyword evidence="7" id="KW-1185">Reference proteome</keyword>
<dbReference type="EMBL" id="CP016359">
    <property type="protein sequence ID" value="APU67479.1"/>
    <property type="molecule type" value="Genomic_DNA"/>
</dbReference>
<evidence type="ECO:0000256" key="4">
    <source>
        <dbReference type="ARBA" id="ARBA00023136"/>
    </source>
</evidence>
<evidence type="ECO:0000259" key="5">
    <source>
        <dbReference type="Pfam" id="PF06803"/>
    </source>
</evidence>
<sequence length="150" mass="17414">MFGLKKKMNDLVTAAEEKEEIVNKEYVKTEVAKIDDDDVKLTMDSQEEISETILNSNVLKKYSELGKVLFGMMKDYRKGVYNKVPWFTIATIAFSFLYILNPFDIIPDFIPGLGYIDDFAIFTFGIRFIQTDIHNYLDWKIENGDTIENL</sequence>